<feature type="compositionally biased region" description="Acidic residues" evidence="1">
    <location>
        <begin position="236"/>
        <end position="260"/>
    </location>
</feature>
<accession>K7GEV9</accession>
<dbReference type="PANTHER" id="PTHR12202:SF0">
    <property type="entry name" value="ESF1 HOMOLOG"/>
    <property type="match status" value="1"/>
</dbReference>
<dbReference type="OMA" id="TCKNEES"/>
<evidence type="ECO:0000256" key="1">
    <source>
        <dbReference type="SAM" id="MobiDB-lite"/>
    </source>
</evidence>
<dbReference type="AlphaFoldDB" id="K7GEV9"/>
<evidence type="ECO:0000259" key="2">
    <source>
        <dbReference type="Pfam" id="PF25121"/>
    </source>
</evidence>
<feature type="domain" description="ESF1 RRM" evidence="2">
    <location>
        <begin position="289"/>
        <end position="326"/>
    </location>
</feature>
<dbReference type="EMBL" id="AGCU01030125">
    <property type="status" value="NOT_ANNOTATED_CDS"/>
    <property type="molecule type" value="Genomic_DNA"/>
</dbReference>
<name>K7GEV9_PELSI</name>
<reference evidence="3" key="4">
    <citation type="submission" date="2025-09" db="UniProtKB">
        <authorList>
            <consortium name="Ensembl"/>
        </authorList>
    </citation>
    <scope>IDENTIFICATION</scope>
</reference>
<dbReference type="InterPro" id="IPR056750">
    <property type="entry name" value="RRM_ESF1"/>
</dbReference>
<dbReference type="HOGENOM" id="CLU_1063816_0_0_1"/>
<dbReference type="GO" id="GO:0006364">
    <property type="term" value="P:rRNA processing"/>
    <property type="evidence" value="ECO:0007669"/>
    <property type="project" value="InterPro"/>
</dbReference>
<sequence>MASRKELTSDQRFSHVTKDPRFWEMPEKDRKIKIDKRFRAMFHDKKFKLKYTIDKRGRPINHSSTEDLKRFYELSDSDSDLSGVDTEVFAGKKMKKKKKKKSKCKGVAASGKLCVKPTEGESKIVHEEMGHKCGAPSKSDDSENGQKSFTMITSLCSSKLKKDCKNINVEIGPTPNDKELVWKGENQQTVVRSDLSPSKQETSKASSMKSVRSPGTTFSLEERKTESGSESKADAETGEEEESGDEAETGEEEEEEDDMSEIFPKEPEIEHSWRELDMDAPRTAEVQITSRLAVCNMDWDRLKAKDLLALFNSFIPKGGVIFSVKV</sequence>
<dbReference type="GO" id="GO:0003723">
    <property type="term" value="F:RNA binding"/>
    <property type="evidence" value="ECO:0007669"/>
    <property type="project" value="TreeGrafter"/>
</dbReference>
<dbReference type="InterPro" id="IPR039754">
    <property type="entry name" value="Esf1"/>
</dbReference>
<keyword evidence="4" id="KW-1185">Reference proteome</keyword>
<dbReference type="Pfam" id="PF25121">
    <property type="entry name" value="RRM_ESF1"/>
    <property type="match status" value="1"/>
</dbReference>
<evidence type="ECO:0000313" key="4">
    <source>
        <dbReference type="Proteomes" id="UP000007267"/>
    </source>
</evidence>
<reference evidence="3" key="3">
    <citation type="submission" date="2025-08" db="UniProtKB">
        <authorList>
            <consortium name="Ensembl"/>
        </authorList>
    </citation>
    <scope>IDENTIFICATION</scope>
</reference>
<organism evidence="3 4">
    <name type="scientific">Pelodiscus sinensis</name>
    <name type="common">Chinese softshell turtle</name>
    <name type="synonym">Trionyx sinensis</name>
    <dbReference type="NCBI Taxonomy" id="13735"/>
    <lineage>
        <taxon>Eukaryota</taxon>
        <taxon>Metazoa</taxon>
        <taxon>Chordata</taxon>
        <taxon>Craniata</taxon>
        <taxon>Vertebrata</taxon>
        <taxon>Euteleostomi</taxon>
        <taxon>Archelosauria</taxon>
        <taxon>Testudinata</taxon>
        <taxon>Testudines</taxon>
        <taxon>Cryptodira</taxon>
        <taxon>Trionychia</taxon>
        <taxon>Trionychidae</taxon>
        <taxon>Pelodiscus</taxon>
    </lineage>
</organism>
<dbReference type="Proteomes" id="UP000007267">
    <property type="component" value="Unassembled WGS sequence"/>
</dbReference>
<evidence type="ECO:0000313" key="3">
    <source>
        <dbReference type="Ensembl" id="ENSPSIP00000018820.1"/>
    </source>
</evidence>
<feature type="compositionally biased region" description="Polar residues" evidence="1">
    <location>
        <begin position="185"/>
        <end position="219"/>
    </location>
</feature>
<reference evidence="4" key="2">
    <citation type="journal article" date="2013" name="Nat. Genet.">
        <title>The draft genomes of soft-shell turtle and green sea turtle yield insights into the development and evolution of the turtle-specific body plan.</title>
        <authorList>
            <person name="Wang Z."/>
            <person name="Pascual-Anaya J."/>
            <person name="Zadissa A."/>
            <person name="Li W."/>
            <person name="Niimura Y."/>
            <person name="Huang Z."/>
            <person name="Li C."/>
            <person name="White S."/>
            <person name="Xiong Z."/>
            <person name="Fang D."/>
            <person name="Wang B."/>
            <person name="Ming Y."/>
            <person name="Chen Y."/>
            <person name="Zheng Y."/>
            <person name="Kuraku S."/>
            <person name="Pignatelli M."/>
            <person name="Herrero J."/>
            <person name="Beal K."/>
            <person name="Nozawa M."/>
            <person name="Li Q."/>
            <person name="Wang J."/>
            <person name="Zhang H."/>
            <person name="Yu L."/>
            <person name="Shigenobu S."/>
            <person name="Wang J."/>
            <person name="Liu J."/>
            <person name="Flicek P."/>
            <person name="Searle S."/>
            <person name="Wang J."/>
            <person name="Kuratani S."/>
            <person name="Yin Y."/>
            <person name="Aken B."/>
            <person name="Zhang G."/>
            <person name="Irie N."/>
        </authorList>
    </citation>
    <scope>NUCLEOTIDE SEQUENCE [LARGE SCALE GENOMIC DNA]</scope>
    <source>
        <strain evidence="4">Daiwa-1</strain>
    </source>
</reference>
<feature type="region of interest" description="Disordered" evidence="1">
    <location>
        <begin position="167"/>
        <end position="269"/>
    </location>
</feature>
<feature type="compositionally biased region" description="Basic and acidic residues" evidence="1">
    <location>
        <begin position="220"/>
        <end position="235"/>
    </location>
</feature>
<dbReference type="STRING" id="13735.ENSPSIP00000018820"/>
<dbReference type="Ensembl" id="ENSPSIT00000018906.1">
    <property type="protein sequence ID" value="ENSPSIP00000018820.1"/>
    <property type="gene ID" value="ENSPSIG00000016731.1"/>
</dbReference>
<reference evidence="4" key="1">
    <citation type="submission" date="2011-10" db="EMBL/GenBank/DDBJ databases">
        <authorList>
            <consortium name="Soft-shell Turtle Genome Consortium"/>
        </authorList>
    </citation>
    <scope>NUCLEOTIDE SEQUENCE [LARGE SCALE GENOMIC DNA]</scope>
    <source>
        <strain evidence="4">Daiwa-1</strain>
    </source>
</reference>
<dbReference type="PANTHER" id="PTHR12202">
    <property type="entry name" value="ESF1 HOMOLOG"/>
    <property type="match status" value="1"/>
</dbReference>
<proteinExistence type="predicted"/>
<dbReference type="EMBL" id="AGCU01030126">
    <property type="status" value="NOT_ANNOTATED_CDS"/>
    <property type="molecule type" value="Genomic_DNA"/>
</dbReference>
<feature type="region of interest" description="Disordered" evidence="1">
    <location>
        <begin position="127"/>
        <end position="146"/>
    </location>
</feature>
<dbReference type="eggNOG" id="KOG2318">
    <property type="taxonomic scope" value="Eukaryota"/>
</dbReference>
<protein>
    <recommendedName>
        <fullName evidence="2">ESF1 RRM domain-containing protein</fullName>
    </recommendedName>
</protein>
<dbReference type="GeneTree" id="ENSGT00390000004881"/>